<dbReference type="EMBL" id="BMVB01000020">
    <property type="protein sequence ID" value="GHC65511.1"/>
    <property type="molecule type" value="Genomic_DNA"/>
</dbReference>
<evidence type="ECO:0000313" key="2">
    <source>
        <dbReference type="Proteomes" id="UP000646244"/>
    </source>
</evidence>
<evidence type="ECO:0008006" key="3">
    <source>
        <dbReference type="Google" id="ProtNLM"/>
    </source>
</evidence>
<gene>
    <name evidence="1" type="ORF">GCM10010507_48930</name>
</gene>
<sequence length="277" mass="29581">MRVSIDTRPGGSGPNEDWVAGTPTMAIVLDGLSTAGLDTGCRHGVPWYVSHLGGALITALADPTRSLTDALGSALEQVAAMHPQCDLANPGTPSATVAILRERDDVLDHLVLADSPVIFETREGYSAITDLRVDDVLPELRTAVEQYETHTPEHKDALRHLVTEQRKVRNTAEGYWVAAATPEAAVHALTGATPLTGVQAAAVMSDGASRLVTEYQMATWDEVFASLRSGGPTELIETVRKVEATDPTGVRWPRYKSGDDAAVAFCEWSAAVSSRHS</sequence>
<proteinExistence type="predicted"/>
<organism evidence="1 2">
    <name type="scientific">Streptomyces cinnamoneus</name>
    <name type="common">Streptoverticillium cinnamoneum</name>
    <dbReference type="NCBI Taxonomy" id="53446"/>
    <lineage>
        <taxon>Bacteria</taxon>
        <taxon>Bacillati</taxon>
        <taxon>Actinomycetota</taxon>
        <taxon>Actinomycetes</taxon>
        <taxon>Kitasatosporales</taxon>
        <taxon>Streptomycetaceae</taxon>
        <taxon>Streptomyces</taxon>
        <taxon>Streptomyces cinnamoneus group</taxon>
    </lineage>
</organism>
<evidence type="ECO:0000313" key="1">
    <source>
        <dbReference type="EMBL" id="GHC65511.1"/>
    </source>
</evidence>
<reference evidence="1" key="2">
    <citation type="submission" date="2020-09" db="EMBL/GenBank/DDBJ databases">
        <authorList>
            <person name="Sun Q."/>
            <person name="Ohkuma M."/>
        </authorList>
    </citation>
    <scope>NUCLEOTIDE SEQUENCE</scope>
    <source>
        <strain evidence="1">JCM 4633</strain>
    </source>
</reference>
<dbReference type="AlphaFoldDB" id="A0A918TVU6"/>
<name>A0A918TVU6_STRCJ</name>
<reference evidence="1" key="1">
    <citation type="journal article" date="2014" name="Int. J. Syst. Evol. Microbiol.">
        <title>Complete genome sequence of Corynebacterium casei LMG S-19264T (=DSM 44701T), isolated from a smear-ripened cheese.</title>
        <authorList>
            <consortium name="US DOE Joint Genome Institute (JGI-PGF)"/>
            <person name="Walter F."/>
            <person name="Albersmeier A."/>
            <person name="Kalinowski J."/>
            <person name="Ruckert C."/>
        </authorList>
    </citation>
    <scope>NUCLEOTIDE SEQUENCE</scope>
    <source>
        <strain evidence="1">JCM 4633</strain>
    </source>
</reference>
<dbReference type="RefSeq" id="WP_190112033.1">
    <property type="nucleotide sequence ID" value="NZ_BMVB01000020.1"/>
</dbReference>
<protein>
    <recommendedName>
        <fullName evidence="3">Integrase</fullName>
    </recommendedName>
</protein>
<accession>A0A918TVU6</accession>
<comment type="caution">
    <text evidence="1">The sequence shown here is derived from an EMBL/GenBank/DDBJ whole genome shotgun (WGS) entry which is preliminary data.</text>
</comment>
<dbReference type="Proteomes" id="UP000646244">
    <property type="component" value="Unassembled WGS sequence"/>
</dbReference>